<reference evidence="3" key="3">
    <citation type="submission" date="2025-09" db="UniProtKB">
        <authorList>
            <consortium name="Ensembl"/>
        </authorList>
    </citation>
    <scope>IDENTIFICATION</scope>
</reference>
<dbReference type="GO" id="GO:0000722">
    <property type="term" value="P:telomere maintenance via recombination"/>
    <property type="evidence" value="ECO:0007669"/>
    <property type="project" value="TreeGrafter"/>
</dbReference>
<dbReference type="GO" id="GO:0005697">
    <property type="term" value="C:telomerase holoenzyme complex"/>
    <property type="evidence" value="ECO:0007669"/>
    <property type="project" value="TreeGrafter"/>
</dbReference>
<sequence>AHLDRITHLKLTDSVIISASYDRTLKLWDRNTKKQVGMFVCGGPVLFLELNPGNPSELVCADGRGKIYFLSWKD</sequence>
<keyword evidence="4" id="KW-1185">Reference proteome</keyword>
<dbReference type="PROSITE" id="PS50082">
    <property type="entry name" value="WD_REPEATS_2"/>
    <property type="match status" value="1"/>
</dbReference>
<dbReference type="Ensembl" id="ENSPFOT00000031256.1">
    <property type="protein sequence ID" value="ENSPFOP00000028292.1"/>
    <property type="gene ID" value="ENSPFOG00000023064.1"/>
</dbReference>
<proteinExistence type="predicted"/>
<reference evidence="3" key="2">
    <citation type="submission" date="2025-08" db="UniProtKB">
        <authorList>
            <consortium name="Ensembl"/>
        </authorList>
    </citation>
    <scope>IDENTIFICATION</scope>
</reference>
<dbReference type="Proteomes" id="UP000028760">
    <property type="component" value="Unassembled WGS sequence"/>
</dbReference>
<dbReference type="EMBL" id="AYCK01011924">
    <property type="status" value="NOT_ANNOTATED_CDS"/>
    <property type="molecule type" value="Genomic_DNA"/>
</dbReference>
<dbReference type="AlphaFoldDB" id="A0A096MA51"/>
<dbReference type="Pfam" id="PF25048">
    <property type="entry name" value="Beta-prop_TEP1_C"/>
    <property type="match status" value="1"/>
</dbReference>
<dbReference type="Gene3D" id="2.130.10.10">
    <property type="entry name" value="YVTN repeat-like/Quinoprotein amine dehydrogenase"/>
    <property type="match status" value="1"/>
</dbReference>
<dbReference type="InterPro" id="IPR056828">
    <property type="entry name" value="Beta-prop_TEP1_C"/>
</dbReference>
<evidence type="ECO:0000313" key="4">
    <source>
        <dbReference type="Proteomes" id="UP000028760"/>
    </source>
</evidence>
<dbReference type="GO" id="GO:0070034">
    <property type="term" value="F:telomerase RNA binding"/>
    <property type="evidence" value="ECO:0007669"/>
    <property type="project" value="TreeGrafter"/>
</dbReference>
<dbReference type="OMA" id="MWFNEPP"/>
<keyword evidence="1" id="KW-0853">WD repeat</keyword>
<feature type="repeat" description="WD" evidence="1">
    <location>
        <begin position="1"/>
        <end position="38"/>
    </location>
</feature>
<feature type="domain" description="TEP-1 C-terminal beta-propeller" evidence="2">
    <location>
        <begin position="2"/>
        <end position="72"/>
    </location>
</feature>
<dbReference type="InterPro" id="IPR052652">
    <property type="entry name" value="Telomerase_Complex_Comp"/>
</dbReference>
<dbReference type="InterPro" id="IPR015943">
    <property type="entry name" value="WD40/YVTN_repeat-like_dom_sf"/>
</dbReference>
<dbReference type="GO" id="GO:0003720">
    <property type="term" value="F:telomerase activity"/>
    <property type="evidence" value="ECO:0007669"/>
    <property type="project" value="TreeGrafter"/>
</dbReference>
<dbReference type="SUPFAM" id="SSF50978">
    <property type="entry name" value="WD40 repeat-like"/>
    <property type="match status" value="1"/>
</dbReference>
<dbReference type="InterPro" id="IPR036322">
    <property type="entry name" value="WD40_repeat_dom_sf"/>
</dbReference>
<organism evidence="3 4">
    <name type="scientific">Poecilia formosa</name>
    <name type="common">Amazon molly</name>
    <name type="synonym">Limia formosa</name>
    <dbReference type="NCBI Taxonomy" id="48698"/>
    <lineage>
        <taxon>Eukaryota</taxon>
        <taxon>Metazoa</taxon>
        <taxon>Chordata</taxon>
        <taxon>Craniata</taxon>
        <taxon>Vertebrata</taxon>
        <taxon>Euteleostomi</taxon>
        <taxon>Actinopterygii</taxon>
        <taxon>Neopterygii</taxon>
        <taxon>Teleostei</taxon>
        <taxon>Neoteleostei</taxon>
        <taxon>Acanthomorphata</taxon>
        <taxon>Ovalentaria</taxon>
        <taxon>Atherinomorphae</taxon>
        <taxon>Cyprinodontiformes</taxon>
        <taxon>Poeciliidae</taxon>
        <taxon>Poeciliinae</taxon>
        <taxon>Poecilia</taxon>
    </lineage>
</organism>
<evidence type="ECO:0000256" key="1">
    <source>
        <dbReference type="PROSITE-ProRule" id="PRU00221"/>
    </source>
</evidence>
<dbReference type="STRING" id="48698.ENSPFOP00000028292"/>
<dbReference type="PROSITE" id="PS50294">
    <property type="entry name" value="WD_REPEATS_REGION"/>
    <property type="match status" value="1"/>
</dbReference>
<protein>
    <recommendedName>
        <fullName evidence="2">TEP-1 C-terminal beta-propeller domain-containing protein</fullName>
    </recommendedName>
</protein>
<accession>A0A096MA51</accession>
<evidence type="ECO:0000313" key="3">
    <source>
        <dbReference type="Ensembl" id="ENSPFOP00000028292.1"/>
    </source>
</evidence>
<reference evidence="4" key="1">
    <citation type="submission" date="2013-10" db="EMBL/GenBank/DDBJ databases">
        <authorList>
            <person name="Schartl M."/>
            <person name="Warren W."/>
        </authorList>
    </citation>
    <scope>NUCLEOTIDE SEQUENCE [LARGE SCALE GENOMIC DNA]</scope>
    <source>
        <strain evidence="4">female</strain>
    </source>
</reference>
<name>A0A096MA51_POEFO</name>
<evidence type="ECO:0000259" key="2">
    <source>
        <dbReference type="Pfam" id="PF25048"/>
    </source>
</evidence>
<dbReference type="InterPro" id="IPR001680">
    <property type="entry name" value="WD40_rpt"/>
</dbReference>
<dbReference type="PANTHER" id="PTHR44791">
    <property type="entry name" value="TELOMERASE PROTEIN COMPONENT 1 TEP1"/>
    <property type="match status" value="1"/>
</dbReference>
<dbReference type="PANTHER" id="PTHR44791:SF1">
    <property type="entry name" value="TELOMERASE PROTEIN COMPONENT 1"/>
    <property type="match status" value="1"/>
</dbReference>